<keyword evidence="3" id="KW-0804">Transcription</keyword>
<reference evidence="6" key="1">
    <citation type="journal article" date="2019" name="Int. J. Syst. Evol. Microbiol.">
        <title>The Global Catalogue of Microorganisms (GCM) 10K type strain sequencing project: providing services to taxonomists for standard genome sequencing and annotation.</title>
        <authorList>
            <consortium name="The Broad Institute Genomics Platform"/>
            <consortium name="The Broad Institute Genome Sequencing Center for Infectious Disease"/>
            <person name="Wu L."/>
            <person name="Ma J."/>
        </authorList>
    </citation>
    <scope>NUCLEOTIDE SEQUENCE [LARGE SCALE GENOMIC DNA]</scope>
    <source>
        <strain evidence="6">CECT 8288</strain>
    </source>
</reference>
<dbReference type="Gene3D" id="1.10.10.60">
    <property type="entry name" value="Homeodomain-like"/>
    <property type="match status" value="1"/>
</dbReference>
<proteinExistence type="predicted"/>
<dbReference type="SMART" id="SM00342">
    <property type="entry name" value="HTH_ARAC"/>
    <property type="match status" value="1"/>
</dbReference>
<evidence type="ECO:0000313" key="6">
    <source>
        <dbReference type="Proteomes" id="UP001595710"/>
    </source>
</evidence>
<protein>
    <submittedName>
        <fullName evidence="5">AraC family transcriptional regulator</fullName>
    </submittedName>
</protein>
<evidence type="ECO:0000256" key="2">
    <source>
        <dbReference type="ARBA" id="ARBA00023125"/>
    </source>
</evidence>
<dbReference type="InterPro" id="IPR032783">
    <property type="entry name" value="AraC_lig"/>
</dbReference>
<dbReference type="PROSITE" id="PS01124">
    <property type="entry name" value="HTH_ARAC_FAMILY_2"/>
    <property type="match status" value="1"/>
</dbReference>
<keyword evidence="2" id="KW-0238">DNA-binding</keyword>
<dbReference type="InterPro" id="IPR009057">
    <property type="entry name" value="Homeodomain-like_sf"/>
</dbReference>
<organism evidence="5 6">
    <name type="scientific">Reinekea marina</name>
    <dbReference type="NCBI Taxonomy" id="1310421"/>
    <lineage>
        <taxon>Bacteria</taxon>
        <taxon>Pseudomonadati</taxon>
        <taxon>Pseudomonadota</taxon>
        <taxon>Gammaproteobacteria</taxon>
        <taxon>Oceanospirillales</taxon>
        <taxon>Saccharospirillaceae</taxon>
        <taxon>Reinekea</taxon>
    </lineage>
</organism>
<dbReference type="Proteomes" id="UP001595710">
    <property type="component" value="Unassembled WGS sequence"/>
</dbReference>
<dbReference type="PANTHER" id="PTHR46796:SF7">
    <property type="entry name" value="ARAC FAMILY TRANSCRIPTIONAL REGULATOR"/>
    <property type="match status" value="1"/>
</dbReference>
<dbReference type="Pfam" id="PF12833">
    <property type="entry name" value="HTH_18"/>
    <property type="match status" value="1"/>
</dbReference>
<dbReference type="InterPro" id="IPR018060">
    <property type="entry name" value="HTH_AraC"/>
</dbReference>
<dbReference type="PANTHER" id="PTHR46796">
    <property type="entry name" value="HTH-TYPE TRANSCRIPTIONAL ACTIVATOR RHAS-RELATED"/>
    <property type="match status" value="1"/>
</dbReference>
<dbReference type="InterPro" id="IPR050204">
    <property type="entry name" value="AraC_XylS_family_regulators"/>
</dbReference>
<evidence type="ECO:0000256" key="3">
    <source>
        <dbReference type="ARBA" id="ARBA00023163"/>
    </source>
</evidence>
<evidence type="ECO:0000256" key="1">
    <source>
        <dbReference type="ARBA" id="ARBA00023015"/>
    </source>
</evidence>
<feature type="domain" description="HTH araC/xylS-type" evidence="4">
    <location>
        <begin position="143"/>
        <end position="239"/>
    </location>
</feature>
<accession>A0ABV7WV60</accession>
<dbReference type="EMBL" id="JBHRYN010000069">
    <property type="protein sequence ID" value="MFC3703056.1"/>
    <property type="molecule type" value="Genomic_DNA"/>
</dbReference>
<gene>
    <name evidence="5" type="ORF">ACFOND_15605</name>
</gene>
<evidence type="ECO:0000313" key="5">
    <source>
        <dbReference type="EMBL" id="MFC3703056.1"/>
    </source>
</evidence>
<dbReference type="SUPFAM" id="SSF46689">
    <property type="entry name" value="Homeodomain-like"/>
    <property type="match status" value="2"/>
</dbReference>
<comment type="caution">
    <text evidence="5">The sequence shown here is derived from an EMBL/GenBank/DDBJ whole genome shotgun (WGS) entry which is preliminary data.</text>
</comment>
<dbReference type="Pfam" id="PF12852">
    <property type="entry name" value="Cupin_6"/>
    <property type="match status" value="1"/>
</dbReference>
<dbReference type="RefSeq" id="WP_377363515.1">
    <property type="nucleotide sequence ID" value="NZ_JBHRYN010000069.1"/>
</dbReference>
<evidence type="ECO:0000259" key="4">
    <source>
        <dbReference type="PROSITE" id="PS01124"/>
    </source>
</evidence>
<sequence>MPLDRLSTLFRQAHFSIANPPPNLSAPMLVLSEAQSGHIEIRYQRSAQNSNNDPLAIFIDFGGEQSALFQAIPDAIRMNLNPQHAAWAVAQTVLTELQTPRCGGPIMLERLVEVLMIYLLRDAIEFGAQQTGMLLGLADPQLKHALVAVHDSPDHPWTVDELAHQSGVSRTVFYKRFNEKVGCSPSHYLRQWRLTLARSQLLKGHRISQVAKSIGYQSNEGFSRAFHQHFGEWPSEVGE</sequence>
<keyword evidence="6" id="KW-1185">Reference proteome</keyword>
<name>A0ABV7WV60_9GAMM</name>
<keyword evidence="1" id="KW-0805">Transcription regulation</keyword>